<dbReference type="SUPFAM" id="SSF57850">
    <property type="entry name" value="RING/U-box"/>
    <property type="match status" value="1"/>
</dbReference>
<reference evidence="7" key="1">
    <citation type="journal article" date="2013" name="Genetics">
        <title>The draft genome and transcriptome of Panagrellus redivivus are shaped by the harsh demands of a free-living lifestyle.</title>
        <authorList>
            <person name="Srinivasan J."/>
            <person name="Dillman A.R."/>
            <person name="Macchietto M.G."/>
            <person name="Heikkinen L."/>
            <person name="Lakso M."/>
            <person name="Fracchia K.M."/>
            <person name="Antoshechkin I."/>
            <person name="Mortazavi A."/>
            <person name="Wong G."/>
            <person name="Sternberg P.W."/>
        </authorList>
    </citation>
    <scope>NUCLEOTIDE SEQUENCE [LARGE SCALE GENOMIC DNA]</scope>
    <source>
        <strain evidence="7">MT8872</strain>
    </source>
</reference>
<evidence type="ECO:0000256" key="1">
    <source>
        <dbReference type="ARBA" id="ARBA00022723"/>
    </source>
</evidence>
<dbReference type="PROSITE" id="PS50089">
    <property type="entry name" value="ZF_RING_2"/>
    <property type="match status" value="1"/>
</dbReference>
<dbReference type="AlphaFoldDB" id="A0A7E4V5T1"/>
<organism evidence="7 8">
    <name type="scientific">Panagrellus redivivus</name>
    <name type="common">Microworm</name>
    <dbReference type="NCBI Taxonomy" id="6233"/>
    <lineage>
        <taxon>Eukaryota</taxon>
        <taxon>Metazoa</taxon>
        <taxon>Ecdysozoa</taxon>
        <taxon>Nematoda</taxon>
        <taxon>Chromadorea</taxon>
        <taxon>Rhabditida</taxon>
        <taxon>Tylenchina</taxon>
        <taxon>Panagrolaimomorpha</taxon>
        <taxon>Panagrolaimoidea</taxon>
        <taxon>Panagrolaimidae</taxon>
        <taxon>Panagrellus</taxon>
    </lineage>
</organism>
<evidence type="ECO:0000259" key="6">
    <source>
        <dbReference type="PROSITE" id="PS50089"/>
    </source>
</evidence>
<accession>A0A7E4V5T1</accession>
<sequence>MLHGNGKWFITKMLQRIREQKKQREQLRLGALGQTLVPMMETEVPDDLKCFICHGLYKDAVALRCGDSFCGDCIYENVKTAALNNRVCLCPQCQEPVRINDLLSNAVLCKSVDDFKNGPQPSPEVSNSLSSDNTSRASSPSFNTSESAPSKSTTPLPPIEINQPSPTIKTNSGRKKRNFIGVRPFKKFFAFFDRHP</sequence>
<evidence type="ECO:0000256" key="2">
    <source>
        <dbReference type="ARBA" id="ARBA00022771"/>
    </source>
</evidence>
<dbReference type="Gene3D" id="3.30.40.10">
    <property type="entry name" value="Zinc/RING finger domain, C3HC4 (zinc finger)"/>
    <property type="match status" value="1"/>
</dbReference>
<dbReference type="Pfam" id="PF00097">
    <property type="entry name" value="zf-C3HC4"/>
    <property type="match status" value="1"/>
</dbReference>
<dbReference type="GO" id="GO:0005737">
    <property type="term" value="C:cytoplasm"/>
    <property type="evidence" value="ECO:0007669"/>
    <property type="project" value="TreeGrafter"/>
</dbReference>
<dbReference type="GO" id="GO:0008270">
    <property type="term" value="F:zinc ion binding"/>
    <property type="evidence" value="ECO:0007669"/>
    <property type="project" value="UniProtKB-KW"/>
</dbReference>
<dbReference type="PANTHER" id="PTHR25465:SF41">
    <property type="entry name" value="E3 UBIQUITIN-PROTEIN LIGASE RNF135"/>
    <property type="match status" value="1"/>
</dbReference>
<evidence type="ECO:0000256" key="3">
    <source>
        <dbReference type="ARBA" id="ARBA00022833"/>
    </source>
</evidence>
<keyword evidence="2 4" id="KW-0863">Zinc-finger</keyword>
<evidence type="ECO:0000313" key="8">
    <source>
        <dbReference type="WBParaSite" id="Pan_g16930.t1"/>
    </source>
</evidence>
<dbReference type="InterPro" id="IPR051051">
    <property type="entry name" value="E3_ubiq-ligase_TRIM/RNF"/>
</dbReference>
<dbReference type="GO" id="GO:0043021">
    <property type="term" value="F:ribonucleoprotein complex binding"/>
    <property type="evidence" value="ECO:0007669"/>
    <property type="project" value="TreeGrafter"/>
</dbReference>
<protein>
    <submittedName>
        <fullName evidence="8">RING-type domain-containing protein</fullName>
    </submittedName>
</protein>
<dbReference type="Proteomes" id="UP000492821">
    <property type="component" value="Unassembled WGS sequence"/>
</dbReference>
<keyword evidence="3" id="KW-0862">Zinc</keyword>
<keyword evidence="7" id="KW-1185">Reference proteome</keyword>
<dbReference type="InterPro" id="IPR018957">
    <property type="entry name" value="Znf_C3HC4_RING-type"/>
</dbReference>
<dbReference type="GO" id="GO:0045088">
    <property type="term" value="P:regulation of innate immune response"/>
    <property type="evidence" value="ECO:0007669"/>
    <property type="project" value="TreeGrafter"/>
</dbReference>
<dbReference type="WBParaSite" id="Pan_g16930.t1">
    <property type="protein sequence ID" value="Pan_g16930.t1"/>
    <property type="gene ID" value="Pan_g16930"/>
</dbReference>
<evidence type="ECO:0000256" key="4">
    <source>
        <dbReference type="PROSITE-ProRule" id="PRU00175"/>
    </source>
</evidence>
<dbReference type="GO" id="GO:0004842">
    <property type="term" value="F:ubiquitin-protein transferase activity"/>
    <property type="evidence" value="ECO:0007669"/>
    <property type="project" value="TreeGrafter"/>
</dbReference>
<name>A0A7E4V5T1_PANRE</name>
<proteinExistence type="predicted"/>
<dbReference type="PANTHER" id="PTHR25465">
    <property type="entry name" value="B-BOX DOMAIN CONTAINING"/>
    <property type="match status" value="1"/>
</dbReference>
<evidence type="ECO:0000256" key="5">
    <source>
        <dbReference type="SAM" id="MobiDB-lite"/>
    </source>
</evidence>
<dbReference type="InterPro" id="IPR013083">
    <property type="entry name" value="Znf_RING/FYVE/PHD"/>
</dbReference>
<dbReference type="InterPro" id="IPR001841">
    <property type="entry name" value="Znf_RING"/>
</dbReference>
<evidence type="ECO:0000313" key="7">
    <source>
        <dbReference type="Proteomes" id="UP000492821"/>
    </source>
</evidence>
<feature type="region of interest" description="Disordered" evidence="5">
    <location>
        <begin position="118"/>
        <end position="176"/>
    </location>
</feature>
<keyword evidence="1" id="KW-0479">Metal-binding</keyword>
<feature type="compositionally biased region" description="Polar residues" evidence="5">
    <location>
        <begin position="123"/>
        <end position="154"/>
    </location>
</feature>
<feature type="compositionally biased region" description="Polar residues" evidence="5">
    <location>
        <begin position="162"/>
        <end position="171"/>
    </location>
</feature>
<reference evidence="8" key="2">
    <citation type="submission" date="2020-10" db="UniProtKB">
        <authorList>
            <consortium name="WormBaseParasite"/>
        </authorList>
    </citation>
    <scope>IDENTIFICATION</scope>
</reference>
<feature type="domain" description="RING-type" evidence="6">
    <location>
        <begin position="50"/>
        <end position="94"/>
    </location>
</feature>